<feature type="compositionally biased region" description="Gly residues" evidence="9">
    <location>
        <begin position="508"/>
        <end position="519"/>
    </location>
</feature>
<dbReference type="FunFam" id="3.30.70.330:FF:000167">
    <property type="entry name" value="protein boule-like isoform X1"/>
    <property type="match status" value="1"/>
</dbReference>
<feature type="region of interest" description="Disordered" evidence="9">
    <location>
        <begin position="424"/>
        <end position="489"/>
    </location>
</feature>
<dbReference type="GO" id="GO:0008494">
    <property type="term" value="F:translation activator activity"/>
    <property type="evidence" value="ECO:0007669"/>
    <property type="project" value="TreeGrafter"/>
</dbReference>
<keyword evidence="6" id="KW-0744">Spermatogenesis</keyword>
<dbReference type="SMR" id="A0A482XV63"/>
<dbReference type="GO" id="GO:0030154">
    <property type="term" value="P:cell differentiation"/>
    <property type="evidence" value="ECO:0007669"/>
    <property type="project" value="UniProtKB-KW"/>
</dbReference>
<evidence type="ECO:0000259" key="10">
    <source>
        <dbReference type="PROSITE" id="PS50102"/>
    </source>
</evidence>
<evidence type="ECO:0000256" key="1">
    <source>
        <dbReference type="ARBA" id="ARBA00004496"/>
    </source>
</evidence>
<dbReference type="STRING" id="195883.A0A482XV63"/>
<evidence type="ECO:0000313" key="11">
    <source>
        <dbReference type="EMBL" id="RZF49110.1"/>
    </source>
</evidence>
<evidence type="ECO:0000313" key="12">
    <source>
        <dbReference type="Proteomes" id="UP000291343"/>
    </source>
</evidence>
<dbReference type="OrthoDB" id="762982at2759"/>
<dbReference type="Proteomes" id="UP000291343">
    <property type="component" value="Unassembled WGS sequence"/>
</dbReference>
<dbReference type="EMBL" id="QKKF02000377">
    <property type="protein sequence ID" value="RZF49110.1"/>
    <property type="molecule type" value="Genomic_DNA"/>
</dbReference>
<organism evidence="11 12">
    <name type="scientific">Laodelphax striatellus</name>
    <name type="common">Small brown planthopper</name>
    <name type="synonym">Delphax striatella</name>
    <dbReference type="NCBI Taxonomy" id="195883"/>
    <lineage>
        <taxon>Eukaryota</taxon>
        <taxon>Metazoa</taxon>
        <taxon>Ecdysozoa</taxon>
        <taxon>Arthropoda</taxon>
        <taxon>Hexapoda</taxon>
        <taxon>Insecta</taxon>
        <taxon>Pterygota</taxon>
        <taxon>Neoptera</taxon>
        <taxon>Paraneoptera</taxon>
        <taxon>Hemiptera</taxon>
        <taxon>Auchenorrhyncha</taxon>
        <taxon>Fulgoroidea</taxon>
        <taxon>Delphacidae</taxon>
        <taxon>Criomorphinae</taxon>
        <taxon>Laodelphax</taxon>
    </lineage>
</organism>
<dbReference type="GO" id="GO:0003730">
    <property type="term" value="F:mRNA 3'-UTR binding"/>
    <property type="evidence" value="ECO:0007669"/>
    <property type="project" value="TreeGrafter"/>
</dbReference>
<dbReference type="SUPFAM" id="SSF54928">
    <property type="entry name" value="RNA-binding domain, RBD"/>
    <property type="match status" value="1"/>
</dbReference>
<dbReference type="PANTHER" id="PTHR11176">
    <property type="entry name" value="BOULE-RELATED"/>
    <property type="match status" value="1"/>
</dbReference>
<dbReference type="PANTHER" id="PTHR11176:SF57">
    <property type="entry name" value="PROTEIN BOULE"/>
    <property type="match status" value="1"/>
</dbReference>
<feature type="region of interest" description="Disordered" evidence="9">
    <location>
        <begin position="358"/>
        <end position="379"/>
    </location>
</feature>
<keyword evidence="12" id="KW-1185">Reference proteome</keyword>
<dbReference type="GO" id="GO:0045948">
    <property type="term" value="P:positive regulation of translational initiation"/>
    <property type="evidence" value="ECO:0007669"/>
    <property type="project" value="TreeGrafter"/>
</dbReference>
<feature type="region of interest" description="Disordered" evidence="9">
    <location>
        <begin position="390"/>
        <end position="409"/>
    </location>
</feature>
<feature type="region of interest" description="Disordered" evidence="9">
    <location>
        <begin position="590"/>
        <end position="684"/>
    </location>
</feature>
<dbReference type="InterPro" id="IPR034988">
    <property type="entry name" value="DAZ_BOULE_RRM"/>
</dbReference>
<feature type="compositionally biased region" description="Polar residues" evidence="9">
    <location>
        <begin position="537"/>
        <end position="546"/>
    </location>
</feature>
<feature type="compositionally biased region" description="Polar residues" evidence="9">
    <location>
        <begin position="390"/>
        <end position="400"/>
    </location>
</feature>
<evidence type="ECO:0000256" key="7">
    <source>
        <dbReference type="ARBA" id="ARBA00022884"/>
    </source>
</evidence>
<feature type="compositionally biased region" description="Low complexity" evidence="9">
    <location>
        <begin position="13"/>
        <end position="37"/>
    </location>
</feature>
<evidence type="ECO:0000256" key="2">
    <source>
        <dbReference type="ARBA" id="ARBA00022473"/>
    </source>
</evidence>
<evidence type="ECO:0000256" key="3">
    <source>
        <dbReference type="ARBA" id="ARBA00022490"/>
    </source>
</evidence>
<keyword evidence="4" id="KW-0221">Differentiation</keyword>
<dbReference type="Pfam" id="PF00076">
    <property type="entry name" value="RRM_1"/>
    <property type="match status" value="1"/>
</dbReference>
<dbReference type="PROSITE" id="PS50102">
    <property type="entry name" value="RRM"/>
    <property type="match status" value="1"/>
</dbReference>
<feature type="region of interest" description="Disordered" evidence="9">
    <location>
        <begin position="508"/>
        <end position="557"/>
    </location>
</feature>
<keyword evidence="3" id="KW-0963">Cytoplasm</keyword>
<dbReference type="InParanoid" id="A0A482XV63"/>
<dbReference type="GO" id="GO:0070935">
    <property type="term" value="P:3'-UTR-mediated mRNA stabilization"/>
    <property type="evidence" value="ECO:0007669"/>
    <property type="project" value="TreeGrafter"/>
</dbReference>
<evidence type="ECO:0000256" key="5">
    <source>
        <dbReference type="ARBA" id="ARBA00022845"/>
    </source>
</evidence>
<comment type="subcellular location">
    <subcellularLocation>
        <location evidence="1">Cytoplasm</location>
    </subcellularLocation>
</comment>
<evidence type="ECO:0000256" key="9">
    <source>
        <dbReference type="SAM" id="MobiDB-lite"/>
    </source>
</evidence>
<evidence type="ECO:0000256" key="8">
    <source>
        <dbReference type="PROSITE-ProRule" id="PRU00176"/>
    </source>
</evidence>
<dbReference type="SMART" id="SM00360">
    <property type="entry name" value="RRM"/>
    <property type="match status" value="1"/>
</dbReference>
<feature type="region of interest" description="Disordered" evidence="9">
    <location>
        <begin position="1"/>
        <end position="37"/>
    </location>
</feature>
<name>A0A482XV63_LAOST</name>
<dbReference type="InterPro" id="IPR012677">
    <property type="entry name" value="Nucleotide-bd_a/b_plait_sf"/>
</dbReference>
<evidence type="ECO:0000256" key="6">
    <source>
        <dbReference type="ARBA" id="ARBA00022871"/>
    </source>
</evidence>
<gene>
    <name evidence="11" type="ORF">LSTR_LSTR008396</name>
</gene>
<dbReference type="InterPro" id="IPR035979">
    <property type="entry name" value="RBD_domain_sf"/>
</dbReference>
<proteinExistence type="predicted"/>
<keyword evidence="7 8" id="KW-0694">RNA-binding</keyword>
<dbReference type="InterPro" id="IPR000504">
    <property type="entry name" value="RRM_dom"/>
</dbReference>
<dbReference type="AlphaFoldDB" id="A0A482XV63"/>
<feature type="domain" description="RRM" evidence="10">
    <location>
        <begin position="64"/>
        <end position="141"/>
    </location>
</feature>
<evidence type="ECO:0000256" key="4">
    <source>
        <dbReference type="ARBA" id="ARBA00022782"/>
    </source>
</evidence>
<dbReference type="GO" id="GO:0005737">
    <property type="term" value="C:cytoplasm"/>
    <property type="evidence" value="ECO:0007669"/>
    <property type="project" value="UniProtKB-SubCell"/>
</dbReference>
<dbReference type="CDD" id="cd12412">
    <property type="entry name" value="RRM_DAZL_BOULE"/>
    <property type="match status" value="1"/>
</dbReference>
<keyword evidence="2" id="KW-0217">Developmental protein</keyword>
<dbReference type="Gene3D" id="3.30.70.330">
    <property type="match status" value="1"/>
</dbReference>
<reference evidence="11 12" key="1">
    <citation type="journal article" date="2017" name="Gigascience">
        <title>Genome sequence of the small brown planthopper, Laodelphax striatellus.</title>
        <authorList>
            <person name="Zhu J."/>
            <person name="Jiang F."/>
            <person name="Wang X."/>
            <person name="Yang P."/>
            <person name="Bao Y."/>
            <person name="Zhao W."/>
            <person name="Wang W."/>
            <person name="Lu H."/>
            <person name="Wang Q."/>
            <person name="Cui N."/>
            <person name="Li J."/>
            <person name="Chen X."/>
            <person name="Luo L."/>
            <person name="Yu J."/>
            <person name="Kang L."/>
            <person name="Cui F."/>
        </authorList>
    </citation>
    <scope>NUCLEOTIDE SEQUENCE [LARGE SCALE GENOMIC DNA]</scope>
    <source>
        <strain evidence="11">Lst14</strain>
    </source>
</reference>
<keyword evidence="5" id="KW-0810">Translation regulation</keyword>
<sequence length="684" mass="74734">MSTYMQPKRKSAKSNSEPSSNGSSPPASVNLTNGNNMNQVANNNNLNAANNNNNAPKYGTLVPNRVFVGGISSTTTETELCQLFSKYGNVKATKIIADRAGVSKGYGFVTFETDEEAKRLQLDADNIILKERRLNIAPAIIKQGPQIRYERKNRKNKKIIISIEETMEGNENNQAFPPRVFEANSPPPMLPPVYYHNGIPYTFQNGTAFFQPPQLQAPPLPAAPDAAAMYPGAGYGPAQGPSQPQAQLMYPYANPAPMFLPQYHQYAPVQMNQQQHQQLMYSTPIQTATNGTDTPPPMSMSPHANAPYYVQGVSDMRPEMYYMPPSPGQPYPYPTPMLLTSVGPEPGIHYCEIATDQQQGSNAPTEVLPPQPIAEENGSQPIVTSQEPNIVQPQEQSDAPPNSDAANEEEKNLAITETPIVSAKNLQKIDESENNRDVRYRGNRQGGHGRYSDVQNNAPHGDYNERGNWKRNRGGRNMNHIPKYPFNNNTSITNYNKGEGGHVNRGGYRGGHGNGGGRGNYRMNQQNGAGGRRVVHRSSTPPTESYSFPPPNKPLHSNQFQVNQQAFMAGRNVQQASFPHAVVAAASAAQLYNGPPPPPPPPPANHHQANVPPRRFNTIAPSQRRNYQSNNHHSSRKRGEIDNGGAGDGPLHHETASSASKASPPPTATTEQDIISGVKNLTVQ</sequence>
<comment type="caution">
    <text evidence="11">The sequence shown here is derived from an EMBL/GenBank/DDBJ whole genome shotgun (WGS) entry which is preliminary data.</text>
</comment>
<dbReference type="GO" id="GO:0051321">
    <property type="term" value="P:meiotic cell cycle"/>
    <property type="evidence" value="ECO:0007669"/>
    <property type="project" value="UniProtKB-ARBA"/>
</dbReference>
<feature type="compositionally biased region" description="Basic and acidic residues" evidence="9">
    <location>
        <begin position="427"/>
        <end position="440"/>
    </location>
</feature>
<feature type="compositionally biased region" description="Polar residues" evidence="9">
    <location>
        <begin position="619"/>
        <end position="632"/>
    </location>
</feature>
<protein>
    <recommendedName>
        <fullName evidence="10">RRM domain-containing protein</fullName>
    </recommendedName>
</protein>
<feature type="compositionally biased region" description="Pro residues" evidence="9">
    <location>
        <begin position="594"/>
        <end position="604"/>
    </location>
</feature>
<dbReference type="GO" id="GO:0007283">
    <property type="term" value="P:spermatogenesis"/>
    <property type="evidence" value="ECO:0007669"/>
    <property type="project" value="UniProtKB-KW"/>
</dbReference>
<accession>A0A482XV63</accession>